<dbReference type="SMART" id="SM00422">
    <property type="entry name" value="HTH_MERR"/>
    <property type="match status" value="1"/>
</dbReference>
<sequence>MDSTSKKYYKISEVAEMVGLPMSTLRFWENIFPTINPRRNDRGTRFYTPRDIEAIRMISYLVKDKGMKLEAAQEELKRNRDGITKKFETVQRLRQVRDRLQEMLDSLHHLR</sequence>
<evidence type="ECO:0000259" key="2">
    <source>
        <dbReference type="PROSITE" id="PS50937"/>
    </source>
</evidence>
<dbReference type="Pfam" id="PF13411">
    <property type="entry name" value="MerR_1"/>
    <property type="match status" value="1"/>
</dbReference>
<evidence type="ECO:0000313" key="4">
    <source>
        <dbReference type="Proteomes" id="UP000244905"/>
    </source>
</evidence>
<name>A0A2V1INS6_9BACT</name>
<evidence type="ECO:0000313" key="3">
    <source>
        <dbReference type="EMBL" id="PWB01803.1"/>
    </source>
</evidence>
<dbReference type="GeneID" id="82526388"/>
<dbReference type="PANTHER" id="PTHR30204">
    <property type="entry name" value="REDOX-CYCLING DRUG-SENSING TRANSCRIPTIONAL ACTIVATOR SOXR"/>
    <property type="match status" value="1"/>
</dbReference>
<dbReference type="PROSITE" id="PS50937">
    <property type="entry name" value="HTH_MERR_2"/>
    <property type="match status" value="1"/>
</dbReference>
<dbReference type="GO" id="GO:0003700">
    <property type="term" value="F:DNA-binding transcription factor activity"/>
    <property type="evidence" value="ECO:0007669"/>
    <property type="project" value="InterPro"/>
</dbReference>
<protein>
    <submittedName>
        <fullName evidence="3">MerR family transcriptional regulator</fullName>
    </submittedName>
</protein>
<dbReference type="InterPro" id="IPR000551">
    <property type="entry name" value="MerR-type_HTH_dom"/>
</dbReference>
<dbReference type="InterPro" id="IPR047057">
    <property type="entry name" value="MerR_fam"/>
</dbReference>
<dbReference type="InterPro" id="IPR009061">
    <property type="entry name" value="DNA-bd_dom_put_sf"/>
</dbReference>
<dbReference type="SUPFAM" id="SSF46955">
    <property type="entry name" value="Putative DNA-binding domain"/>
    <property type="match status" value="1"/>
</dbReference>
<organism evidence="3 4">
    <name type="scientific">Duncaniella muris</name>
    <dbReference type="NCBI Taxonomy" id="2094150"/>
    <lineage>
        <taxon>Bacteria</taxon>
        <taxon>Pseudomonadati</taxon>
        <taxon>Bacteroidota</taxon>
        <taxon>Bacteroidia</taxon>
        <taxon>Bacteroidales</taxon>
        <taxon>Muribaculaceae</taxon>
        <taxon>Duncaniella</taxon>
    </lineage>
</organism>
<evidence type="ECO:0000256" key="1">
    <source>
        <dbReference type="ARBA" id="ARBA00023125"/>
    </source>
</evidence>
<accession>A0A2V1INS6</accession>
<comment type="caution">
    <text evidence="3">The sequence shown here is derived from an EMBL/GenBank/DDBJ whole genome shotgun (WGS) entry which is preliminary data.</text>
</comment>
<keyword evidence="1" id="KW-0238">DNA-binding</keyword>
<dbReference type="RefSeq" id="WP_107032526.1">
    <property type="nucleotide sequence ID" value="NZ_CAJSYL010000008.1"/>
</dbReference>
<dbReference type="AlphaFoldDB" id="A0A2V1INS6"/>
<dbReference type="PANTHER" id="PTHR30204:SF15">
    <property type="entry name" value="BLL5018 PROTEIN"/>
    <property type="match status" value="1"/>
</dbReference>
<feature type="domain" description="HTH merR-type" evidence="2">
    <location>
        <begin position="8"/>
        <end position="78"/>
    </location>
</feature>
<keyword evidence="4" id="KW-1185">Reference proteome</keyword>
<reference evidence="4" key="1">
    <citation type="submission" date="2018-02" db="EMBL/GenBank/DDBJ databases">
        <authorList>
            <person name="Clavel T."/>
            <person name="Strowig T."/>
        </authorList>
    </citation>
    <scope>NUCLEOTIDE SEQUENCE [LARGE SCALE GENOMIC DNA]</scope>
    <source>
        <strain evidence="4">DSM 103720</strain>
    </source>
</reference>
<gene>
    <name evidence="3" type="ORF">C5O23_08520</name>
</gene>
<proteinExistence type="predicted"/>
<dbReference type="Proteomes" id="UP000244905">
    <property type="component" value="Unassembled WGS sequence"/>
</dbReference>
<dbReference type="EMBL" id="PUEC01000018">
    <property type="protein sequence ID" value="PWB01803.1"/>
    <property type="molecule type" value="Genomic_DNA"/>
</dbReference>
<dbReference type="CDD" id="cd04765">
    <property type="entry name" value="HTH_MlrA-like_sg2"/>
    <property type="match status" value="1"/>
</dbReference>
<dbReference type="GO" id="GO:0003677">
    <property type="term" value="F:DNA binding"/>
    <property type="evidence" value="ECO:0007669"/>
    <property type="project" value="UniProtKB-KW"/>
</dbReference>
<dbReference type="Gene3D" id="1.10.1660.10">
    <property type="match status" value="1"/>
</dbReference>